<name>A0A319C4B4_ASPVC</name>
<evidence type="ECO:0000313" key="1">
    <source>
        <dbReference type="EMBL" id="PYH70288.1"/>
    </source>
</evidence>
<sequence>MKCLANGPLSVKRISRRFCVLVCIAGGLFLISSAGRYCYSPGYLTTGLQLKVP</sequence>
<dbReference type="RefSeq" id="XP_025564082.1">
    <property type="nucleotide sequence ID" value="XM_025706480.1"/>
</dbReference>
<proteinExistence type="predicted"/>
<keyword evidence="2" id="KW-1185">Reference proteome</keyword>
<gene>
    <name evidence="1" type="ORF">BO88DRAFT_403920</name>
</gene>
<dbReference type="EMBL" id="KZ821621">
    <property type="protein sequence ID" value="PYH70288.1"/>
    <property type="molecule type" value="Genomic_DNA"/>
</dbReference>
<accession>A0A319C4B4</accession>
<dbReference type="AlphaFoldDB" id="A0A319C4B4"/>
<protein>
    <submittedName>
        <fullName evidence="1">Uncharacterized protein</fullName>
    </submittedName>
</protein>
<dbReference type="Proteomes" id="UP000248405">
    <property type="component" value="Unassembled WGS sequence"/>
</dbReference>
<dbReference type="GeneID" id="37211072"/>
<reference evidence="1" key="1">
    <citation type="submission" date="2016-12" db="EMBL/GenBank/DDBJ databases">
        <title>The genomes of Aspergillus section Nigri reveals drivers in fungal speciation.</title>
        <authorList>
            <consortium name="DOE Joint Genome Institute"/>
            <person name="Vesth T.C."/>
            <person name="Nybo J."/>
            <person name="Theobald S."/>
            <person name="Brandl J."/>
            <person name="Frisvad J.C."/>
            <person name="Nielsen K.F."/>
            <person name="Lyhne E.K."/>
            <person name="Kogle M.E."/>
            <person name="Kuo A."/>
            <person name="Riley R."/>
            <person name="Clum A."/>
            <person name="Nolan M."/>
            <person name="Lipzen A."/>
            <person name="Salamov A."/>
            <person name="Henrissat B."/>
            <person name="Wiebenga A."/>
            <person name="De Vries R.P."/>
            <person name="Grigoriev I.V."/>
            <person name="Mortensen U.H."/>
            <person name="Andersen M.R."/>
            <person name="Baker S.E."/>
        </authorList>
    </citation>
    <scope>NUCLEOTIDE SEQUENCE [LARGE SCALE GENOMIC DNA]</scope>
    <source>
        <strain evidence="1">CBS 113365</strain>
    </source>
</reference>
<organism evidence="1 2">
    <name type="scientific">Aspergillus vadensis (strain CBS 113365 / IMI 142717 / IBT 24658)</name>
    <dbReference type="NCBI Taxonomy" id="1448311"/>
    <lineage>
        <taxon>Eukaryota</taxon>
        <taxon>Fungi</taxon>
        <taxon>Dikarya</taxon>
        <taxon>Ascomycota</taxon>
        <taxon>Pezizomycotina</taxon>
        <taxon>Eurotiomycetes</taxon>
        <taxon>Eurotiomycetidae</taxon>
        <taxon>Eurotiales</taxon>
        <taxon>Aspergillaceae</taxon>
        <taxon>Aspergillus</taxon>
        <taxon>Aspergillus subgen. Circumdati</taxon>
    </lineage>
</organism>
<evidence type="ECO:0000313" key="2">
    <source>
        <dbReference type="Proteomes" id="UP000248405"/>
    </source>
</evidence>